<dbReference type="Proteomes" id="UP001165489">
    <property type="component" value="Unassembled WGS sequence"/>
</dbReference>
<protein>
    <submittedName>
        <fullName evidence="5">HK97 family phage prohead protease</fullName>
    </submittedName>
</protein>
<dbReference type="EMBL" id="JAKZGP010000061">
    <property type="protein sequence ID" value="MCH7411161.1"/>
    <property type="molecule type" value="Genomic_DNA"/>
</dbReference>
<organism evidence="5 6">
    <name type="scientific">Belliella filtrata</name>
    <dbReference type="NCBI Taxonomy" id="2923435"/>
    <lineage>
        <taxon>Bacteria</taxon>
        <taxon>Pseudomonadati</taxon>
        <taxon>Bacteroidota</taxon>
        <taxon>Cytophagia</taxon>
        <taxon>Cytophagales</taxon>
        <taxon>Cyclobacteriaceae</taxon>
        <taxon>Belliella</taxon>
    </lineage>
</organism>
<keyword evidence="2 5" id="KW-0645">Protease</keyword>
<dbReference type="Pfam" id="PF04586">
    <property type="entry name" value="Peptidase_S78"/>
    <property type="match status" value="1"/>
</dbReference>
<evidence type="ECO:0000313" key="5">
    <source>
        <dbReference type="EMBL" id="MCH7411161.1"/>
    </source>
</evidence>
<evidence type="ECO:0000256" key="1">
    <source>
        <dbReference type="ARBA" id="ARBA00022612"/>
    </source>
</evidence>
<keyword evidence="1" id="KW-1188">Viral release from host cell</keyword>
<reference evidence="5" key="1">
    <citation type="submission" date="2022-03" db="EMBL/GenBank/DDBJ databases">
        <title>De novo assembled genomes of Belliella spp. (Cyclobacteriaceae) strains.</title>
        <authorList>
            <person name="Szabo A."/>
            <person name="Korponai K."/>
            <person name="Felfoldi T."/>
        </authorList>
    </citation>
    <scope>NUCLEOTIDE SEQUENCE</scope>
    <source>
        <strain evidence="5">DSM 111904</strain>
    </source>
</reference>
<evidence type="ECO:0000256" key="3">
    <source>
        <dbReference type="ARBA" id="ARBA00022801"/>
    </source>
</evidence>
<keyword evidence="3" id="KW-0378">Hydrolase</keyword>
<feature type="domain" description="Prohead serine protease" evidence="4">
    <location>
        <begin position="12"/>
        <end position="176"/>
    </location>
</feature>
<evidence type="ECO:0000259" key="4">
    <source>
        <dbReference type="Pfam" id="PF04586"/>
    </source>
</evidence>
<name>A0ABS9V429_9BACT</name>
<gene>
    <name evidence="5" type="ORF">MM239_17315</name>
</gene>
<proteinExistence type="predicted"/>
<accession>A0ABS9V429</accession>
<keyword evidence="6" id="KW-1185">Reference proteome</keyword>
<sequence>MNKEIRNIEGIEFRTIEEDGKKFIEGYALKFNSESKDLGGFREVVESDSINDNTDLSDVVALFNHSNMYVLARKNKEVDTLSLEVDSTGLKYRFEVDEEISYIKDLYLNMKKGNISKSSFAFFLPSDGSGERWEKVGNEYYRYITQFKKISDVSPVTNPAYDNTTSMVRSFEEVKKELDKPLNESTGKEKSTGEDYTYKFHLLKK</sequence>
<dbReference type="RefSeq" id="WP_241349514.1">
    <property type="nucleotide sequence ID" value="NZ_JAKZGP010000061.1"/>
</dbReference>
<evidence type="ECO:0000313" key="6">
    <source>
        <dbReference type="Proteomes" id="UP001165489"/>
    </source>
</evidence>
<dbReference type="InterPro" id="IPR054613">
    <property type="entry name" value="Peptidase_S78_dom"/>
</dbReference>
<dbReference type="GO" id="GO:0006508">
    <property type="term" value="P:proteolysis"/>
    <property type="evidence" value="ECO:0007669"/>
    <property type="project" value="UniProtKB-KW"/>
</dbReference>
<evidence type="ECO:0000256" key="2">
    <source>
        <dbReference type="ARBA" id="ARBA00022670"/>
    </source>
</evidence>
<comment type="caution">
    <text evidence="5">The sequence shown here is derived from an EMBL/GenBank/DDBJ whole genome shotgun (WGS) entry which is preliminary data.</text>
</comment>
<dbReference type="GO" id="GO:0008233">
    <property type="term" value="F:peptidase activity"/>
    <property type="evidence" value="ECO:0007669"/>
    <property type="project" value="UniProtKB-KW"/>
</dbReference>